<evidence type="ECO:0000313" key="1">
    <source>
        <dbReference type="EMBL" id="RBO90495.1"/>
    </source>
</evidence>
<sequence length="100" mass="12081">MDAQRYRHLFVSTEPTQMNDDDYFDWYVWEDGRNNRRRLITLTYDVRHRSFHATLQRSEVDESDYLSEISLPRKLVDLFVSMLTPDQVAMCLRTQFRIAS</sequence>
<dbReference type="RefSeq" id="WP_113946245.1">
    <property type="nucleotide sequence ID" value="NZ_JBHEEG010000005.1"/>
</dbReference>
<evidence type="ECO:0000313" key="2">
    <source>
        <dbReference type="Proteomes" id="UP000252893"/>
    </source>
</evidence>
<dbReference type="OrthoDB" id="9967865at2"/>
<keyword evidence="2" id="KW-1185">Reference proteome</keyword>
<gene>
    <name evidence="1" type="ORF">DFR47_11356</name>
</gene>
<organism evidence="1 2">
    <name type="scientific">Pseudochrobactrum asaccharolyticum</name>
    <dbReference type="NCBI Taxonomy" id="354351"/>
    <lineage>
        <taxon>Bacteria</taxon>
        <taxon>Pseudomonadati</taxon>
        <taxon>Pseudomonadota</taxon>
        <taxon>Alphaproteobacteria</taxon>
        <taxon>Hyphomicrobiales</taxon>
        <taxon>Brucellaceae</taxon>
        <taxon>Pseudochrobactrum</taxon>
    </lineage>
</organism>
<dbReference type="AlphaFoldDB" id="A0A366DKN5"/>
<protein>
    <submittedName>
        <fullName evidence="1">Uncharacterized protein</fullName>
    </submittedName>
</protein>
<reference evidence="1 2" key="1">
    <citation type="submission" date="2018-06" db="EMBL/GenBank/DDBJ databases">
        <title>Genomic Encyclopedia of Type Strains, Phase IV (KMG-IV): sequencing the most valuable type-strain genomes for metagenomic binning, comparative biology and taxonomic classification.</title>
        <authorList>
            <person name="Goeker M."/>
        </authorList>
    </citation>
    <scope>NUCLEOTIDE SEQUENCE [LARGE SCALE GENOMIC DNA]</scope>
    <source>
        <strain evidence="1 2">DSM 25619</strain>
    </source>
</reference>
<comment type="caution">
    <text evidence="1">The sequence shown here is derived from an EMBL/GenBank/DDBJ whole genome shotgun (WGS) entry which is preliminary data.</text>
</comment>
<accession>A0A366DKN5</accession>
<name>A0A366DKN5_9HYPH</name>
<dbReference type="EMBL" id="QNRH01000013">
    <property type="protein sequence ID" value="RBO90495.1"/>
    <property type="molecule type" value="Genomic_DNA"/>
</dbReference>
<dbReference type="Proteomes" id="UP000252893">
    <property type="component" value="Unassembled WGS sequence"/>
</dbReference>
<proteinExistence type="predicted"/>